<accession>A0AB40B8V1</accession>
<feature type="compositionally biased region" description="Polar residues" evidence="1">
    <location>
        <begin position="695"/>
        <end position="710"/>
    </location>
</feature>
<feature type="region of interest" description="Disordered" evidence="1">
    <location>
        <begin position="591"/>
        <end position="614"/>
    </location>
</feature>
<feature type="compositionally biased region" description="Basic residues" evidence="1">
    <location>
        <begin position="684"/>
        <end position="693"/>
    </location>
</feature>
<feature type="compositionally biased region" description="Basic and acidic residues" evidence="1">
    <location>
        <begin position="592"/>
        <end position="604"/>
    </location>
</feature>
<dbReference type="PANTHER" id="PTHR31008">
    <property type="entry name" value="COP1-INTERACTING PROTEIN-RELATED"/>
    <property type="match status" value="1"/>
</dbReference>
<organism evidence="2 4">
    <name type="scientific">Dioscorea cayennensis subsp. rotundata</name>
    <name type="common">White Guinea yam</name>
    <name type="synonym">Dioscorea rotundata</name>
    <dbReference type="NCBI Taxonomy" id="55577"/>
    <lineage>
        <taxon>Eukaryota</taxon>
        <taxon>Viridiplantae</taxon>
        <taxon>Streptophyta</taxon>
        <taxon>Embryophyta</taxon>
        <taxon>Tracheophyta</taxon>
        <taxon>Spermatophyta</taxon>
        <taxon>Magnoliopsida</taxon>
        <taxon>Liliopsida</taxon>
        <taxon>Dioscoreales</taxon>
        <taxon>Dioscoreaceae</taxon>
        <taxon>Dioscorea</taxon>
    </lineage>
</organism>
<proteinExistence type="predicted"/>
<reference evidence="3 4" key="1">
    <citation type="submission" date="2025-04" db="UniProtKB">
        <authorList>
            <consortium name="RefSeq"/>
        </authorList>
    </citation>
    <scope>IDENTIFICATION</scope>
</reference>
<feature type="region of interest" description="Disordered" evidence="1">
    <location>
        <begin position="323"/>
        <end position="347"/>
    </location>
</feature>
<feature type="region of interest" description="Disordered" evidence="1">
    <location>
        <begin position="675"/>
        <end position="717"/>
    </location>
</feature>
<evidence type="ECO:0000313" key="3">
    <source>
        <dbReference type="RefSeq" id="XP_039123693.1"/>
    </source>
</evidence>
<dbReference type="RefSeq" id="XP_039123693.1">
    <property type="nucleotide sequence ID" value="XM_039267759.1"/>
</dbReference>
<sequence>MSMNSDTQLDFAVFQLSPRRSRCELFISSDGKMEKIASGFFKPFASHLRVSEEQALQSIKLEVEKQRNAVHWFNKGTLERFVRFVSTPELLELANTFDAEMSQLEVARKIYSQGSGDQLTQTLGENEATTTATSDTTKKELLRAIDVRLAAVKQDLTMALARVSAAGFTLDNICELSSFAEHFSAHRLNEACKKLISLCQRRPELICNQHWPPSWKDWDDGNVRSSSGSDMSIDEPEAGVDIQIKQSHKPKNTRIPLEPTQQAAADPTPMFQGPQFVQQCLKQGEADKTVKVPPSNSAEPDRLAGGGPSKRLSVLDRINLFESKQKELSSTPNSSSSGPSSRNRVAVGKVELRRLSSDVSAEKSVLRRWSGASDMSIDLNNNNSSERKGTGSATGTSSSSINSQSQCDSEFQVKASGELKDTATTESSSGSQENEVGTSSSSSRMLQFVSLPRDRDQVVFKEQASDNAWMKQGGGKEQGDTKPQFGTSLGKADHDGLNDQIDASFQPKSLVNPVESVDLKHQATTILLEQGGKTEQEASQIPSKAISSATGHVGNEVPEGFSSLPKYFGTDPSGFRRREQSASVTLLKVSPRTKEVSRKSKEQPDSQIQMRTSLSSAERITLKIDPVNSQSHWKTFPSKLEQTTKKEASTSGAQLGAFPVEGDSGLQGIMLCRQTSFPDPSRTHGSRIARKSSRGNDNLVSSRTETNQSLDDFDPPSTISVEQIQAMRPSKGNYELNDELQVKADELEKLFAAHKLRTHGDQLGSSRRGKPADVPTVAEKQKMDPLADQLIDKNKVIENTSNGGEMEFDANLLLNMVDNLASINSMNQKFGGLSPSVDYRGKFYEKYMKKRDAKLREEWGLKKAQKEAKMKAMHDSLELSQAEMRAKFAVGSRQDLTLAHLRAEKLRSFCNRSNVKNKDQFDLFTFWQQIVGSCWGKDEINSQDMAEHKLYGDGSSVNLHPEKLSSHKALSSMTSQTSVAQFSSSSIKHAYSDSIGKRTKSENLLAQSVPNLSNVRKENTKPFAGVINANNHVKFTNAQNIGMNEETKYVKDERPHTALKKISVIPSELQNFFTVVNQKHFFGRVVE</sequence>
<feature type="compositionally biased region" description="Low complexity" evidence="1">
    <location>
        <begin position="329"/>
        <end position="344"/>
    </location>
</feature>
<protein>
    <submittedName>
        <fullName evidence="3 4">Uncharacterized protein LOC120260327 isoform X1</fullName>
    </submittedName>
</protein>
<feature type="compositionally biased region" description="Low complexity" evidence="1">
    <location>
        <begin position="390"/>
        <end position="405"/>
    </location>
</feature>
<dbReference type="GeneID" id="120260327"/>
<dbReference type="AlphaFoldDB" id="A0AB40B8V1"/>
<evidence type="ECO:0000313" key="6">
    <source>
        <dbReference type="RefSeq" id="XP_039123696.1"/>
    </source>
</evidence>
<evidence type="ECO:0000313" key="4">
    <source>
        <dbReference type="RefSeq" id="XP_039123694.1"/>
    </source>
</evidence>
<dbReference type="PANTHER" id="PTHR31008:SF15">
    <property type="entry name" value="GPI-ANCHORED ADHESIN-LIKE PROTEIN"/>
    <property type="match status" value="1"/>
</dbReference>
<feature type="region of interest" description="Disordered" evidence="1">
    <location>
        <begin position="374"/>
        <end position="445"/>
    </location>
</feature>
<evidence type="ECO:0000313" key="5">
    <source>
        <dbReference type="RefSeq" id="XP_039123695.1"/>
    </source>
</evidence>
<dbReference type="Proteomes" id="UP001515500">
    <property type="component" value="Chromosome 5"/>
</dbReference>
<feature type="region of interest" description="Disordered" evidence="1">
    <location>
        <begin position="217"/>
        <end position="237"/>
    </location>
</feature>
<feature type="compositionally biased region" description="Polar residues" evidence="1">
    <location>
        <begin position="605"/>
        <end position="614"/>
    </location>
</feature>
<dbReference type="RefSeq" id="XP_039123696.1">
    <property type="nucleotide sequence ID" value="XM_039267762.1"/>
</dbReference>
<keyword evidence="2" id="KW-1185">Reference proteome</keyword>
<evidence type="ECO:0000313" key="2">
    <source>
        <dbReference type="Proteomes" id="UP001515500"/>
    </source>
</evidence>
<feature type="compositionally biased region" description="Polar residues" evidence="1">
    <location>
        <begin position="424"/>
        <end position="445"/>
    </location>
</feature>
<evidence type="ECO:0000256" key="1">
    <source>
        <dbReference type="SAM" id="MobiDB-lite"/>
    </source>
</evidence>
<feature type="region of interest" description="Disordered" evidence="1">
    <location>
        <begin position="288"/>
        <end position="311"/>
    </location>
</feature>
<gene>
    <name evidence="3 4 5 6" type="primary">LOC120260327</name>
</gene>
<dbReference type="RefSeq" id="XP_039123694.1">
    <property type="nucleotide sequence ID" value="XM_039267760.1"/>
</dbReference>
<dbReference type="RefSeq" id="XP_039123695.1">
    <property type="nucleotide sequence ID" value="XM_039267761.1"/>
</dbReference>
<feature type="region of interest" description="Disordered" evidence="1">
    <location>
        <begin position="464"/>
        <end position="498"/>
    </location>
</feature>
<name>A0AB40B8V1_DIOCR</name>